<name>A0A8J2T881_ZYGB2</name>
<dbReference type="EMBL" id="HG316459">
    <property type="protein sequence ID" value="CDF90154.1"/>
    <property type="molecule type" value="Genomic_DNA"/>
</dbReference>
<evidence type="ECO:0000313" key="2">
    <source>
        <dbReference type="Proteomes" id="UP000019375"/>
    </source>
</evidence>
<keyword evidence="2" id="KW-1185">Reference proteome</keyword>
<evidence type="ECO:0000313" key="1">
    <source>
        <dbReference type="EMBL" id="CDF90154.1"/>
    </source>
</evidence>
<reference evidence="2" key="1">
    <citation type="journal article" date="2013" name="Genome Announc.">
        <title>Genome sequence of the food spoilage yeast Zygosaccharomyces bailii CLIB 213(T).</title>
        <authorList>
            <person name="Galeote V."/>
            <person name="Bigey F."/>
            <person name="Devillers H."/>
            <person name="Neuveglise C."/>
            <person name="Dequin S."/>
        </authorList>
    </citation>
    <scope>NUCLEOTIDE SEQUENCE [LARGE SCALE GENOMIC DNA]</scope>
    <source>
        <strain evidence="2">CLIB 213 / ATCC 58445 / CBS 680 / CCRC 21525 / NBRC 1098 / NCYC 1416 / NRRL Y-2227</strain>
    </source>
</reference>
<organism evidence="1 2">
    <name type="scientific">Zygosaccharomyces bailii (strain CLIB 213 / ATCC 58445 / CBS 680 / BCRC 21525 / NBRC 1098 / NCYC 1416 / NRRL Y-2227)</name>
    <dbReference type="NCBI Taxonomy" id="1333698"/>
    <lineage>
        <taxon>Eukaryota</taxon>
        <taxon>Fungi</taxon>
        <taxon>Dikarya</taxon>
        <taxon>Ascomycota</taxon>
        <taxon>Saccharomycotina</taxon>
        <taxon>Saccharomycetes</taxon>
        <taxon>Saccharomycetales</taxon>
        <taxon>Saccharomycetaceae</taxon>
        <taxon>Zygosaccharomyces</taxon>
    </lineage>
</organism>
<sequence length="238" mass="27613">MSRYRKTEEKDSITSRRRSFSLSFRDCIHRVKRLYQGEDHPSRFCHRLHNRKSASHTSMPLDSTRTGTNEVIITADQKEEKHKEYQNDLQRMEALRKVQYTDPEQYQMGCMLLKWYFENKARHPGPLPQATPPLKLATGDVGANRNYSLPNNRHYCQGPRALKSAPKQQSPFNLSYHHSSNRRGREIFEQFCPSGEIGDETSRAARDNNSSNDEILGDFMNMIDDYIEDTVSTIPGRA</sequence>
<dbReference type="AlphaFoldDB" id="A0A8J2T881"/>
<accession>A0A8J2T881</accession>
<proteinExistence type="predicted"/>
<gene>
    <name evidence="1" type="ORF">BN860_01904g</name>
</gene>
<dbReference type="OrthoDB" id="10410347at2759"/>
<protein>
    <submittedName>
        <fullName evidence="1">ZYBA0S06-01904g1_1</fullName>
    </submittedName>
</protein>
<dbReference type="Proteomes" id="UP000019375">
    <property type="component" value="Unassembled WGS sequence"/>
</dbReference>